<feature type="region of interest" description="Disordered" evidence="12">
    <location>
        <begin position="377"/>
        <end position="471"/>
    </location>
</feature>
<dbReference type="CDD" id="cd18137">
    <property type="entry name" value="HLD_clamp_pol_III_gamma_tau"/>
    <property type="match status" value="1"/>
</dbReference>
<dbReference type="InterPro" id="IPR045085">
    <property type="entry name" value="HLD_clamp_pol_III_gamma_tau"/>
</dbReference>
<dbReference type="InterPro" id="IPR008921">
    <property type="entry name" value="DNA_pol3_clamp-load_cplx_C"/>
</dbReference>
<dbReference type="GO" id="GO:0009360">
    <property type="term" value="C:DNA polymerase III complex"/>
    <property type="evidence" value="ECO:0007669"/>
    <property type="project" value="InterPro"/>
</dbReference>
<name>G7Q429_9BACT</name>
<dbReference type="STRING" id="694327.DFW101_0803"/>
<keyword evidence="8 11" id="KW-0067">ATP-binding</keyword>
<accession>G7Q429</accession>
<dbReference type="GO" id="GO:0003887">
    <property type="term" value="F:DNA-directed DNA polymerase activity"/>
    <property type="evidence" value="ECO:0007669"/>
    <property type="project" value="UniProtKB-KW"/>
</dbReference>
<comment type="subunit">
    <text evidence="11">DNA polymerase III contains a core (composed of alpha, epsilon and theta chains) that associates with a tau subunit. This core dimerizes to form the POLIII' complex. PolIII' associates with the gamma complex (composed of gamma, delta, delta', psi and chi chains) and with the beta chain to form the complete DNA polymerase III complex.</text>
</comment>
<dbReference type="Proteomes" id="UP000004662">
    <property type="component" value="Chromosome"/>
</dbReference>
<evidence type="ECO:0000256" key="3">
    <source>
        <dbReference type="ARBA" id="ARBA00022695"/>
    </source>
</evidence>
<reference evidence="15" key="1">
    <citation type="journal article" date="2015" name="Genome Announc.">
        <title>High-Quality Draft Genome Sequence of Desulfovibrio carbinoliphilus FW-101-2B, an Organic Acid-Oxidizing Sulfate-Reducing Bacterium Isolated from Uranium(VI)-Contaminated Groundwater.</title>
        <authorList>
            <person name="Ramsay B.D."/>
            <person name="Hwang C."/>
            <person name="Woo H.L."/>
            <person name="Carroll S.L."/>
            <person name="Lucas S."/>
            <person name="Han J."/>
            <person name="Lapidus A.L."/>
            <person name="Cheng J.F."/>
            <person name="Goodwin L.A."/>
            <person name="Pitluck S."/>
            <person name="Peters L."/>
            <person name="Chertkov O."/>
            <person name="Held B."/>
            <person name="Detter J.C."/>
            <person name="Han C.S."/>
            <person name="Tapia R."/>
            <person name="Land M.L."/>
            <person name="Hauser L.J."/>
            <person name="Kyrpides N.C."/>
            <person name="Ivanova N.N."/>
            <person name="Mikhailova N."/>
            <person name="Pagani I."/>
            <person name="Woyke T."/>
            <person name="Arkin A.P."/>
            <person name="Dehal P."/>
            <person name="Chivian D."/>
            <person name="Criddle C.S."/>
            <person name="Wu W."/>
            <person name="Chakraborty R."/>
            <person name="Hazen T.C."/>
            <person name="Fields M.W."/>
        </authorList>
    </citation>
    <scope>NUCLEOTIDE SEQUENCE [LARGE SCALE GENOMIC DNA]</scope>
    <source>
        <strain evidence="15">FW-101-2B</strain>
    </source>
</reference>
<comment type="catalytic activity">
    <reaction evidence="10 11">
        <text>DNA(n) + a 2'-deoxyribonucleoside 5'-triphosphate = DNA(n+1) + diphosphate</text>
        <dbReference type="Rhea" id="RHEA:22508"/>
        <dbReference type="Rhea" id="RHEA-COMP:17339"/>
        <dbReference type="Rhea" id="RHEA-COMP:17340"/>
        <dbReference type="ChEBI" id="CHEBI:33019"/>
        <dbReference type="ChEBI" id="CHEBI:61560"/>
        <dbReference type="ChEBI" id="CHEBI:173112"/>
        <dbReference type="EC" id="2.7.7.7"/>
    </reaction>
</comment>
<sequence length="580" mass="61488">MSTTSLTAKYRPQRFADVAGQEAVKRILSRAAAEDKIAPAYLFSGTRGVGKTTLARVLAKALNCETAPTAEPCNVCSQCRQITAGVSPDVIEIDAATHGKVDDARRLKEDVGYAPLNSRYKVFIIDEAHMLTMQAFNALLKTLEEPPARVTFILATTEPHKFPATIISRCQHFLFKRLAQPELEAHLGGLLDREAVPFESKAVSLIARRGAGSVRDSMSLLAQVLALGGAALTEADARSVLGLAGQDVFFGLIEAIHAMDGPAVVELLRQVLDKGLDIGFFLRELAGMWRNLFLLRQAGEKGLAVVNLPAEEAGIWLEWAGRFDAAHIHACWQMTLEGQRRVLTSLEPALSLELLLLNMAYLPRLLPLQNLGSCTVPPGRSGPAGAPGTPGAPGGSGGGGGASGPAGPRFSPSGSGPAPRRVDGPAPRPPQGAQMPSPAGAGQEPSPSAGPVSGVAERPTAAPAGPKTWDGFKRFAGKGGEIAGLKKARGVFAPEPEPGEVRIGCENAFHCGQLTQPEKFRQLQALVAEYFGPGVAVRVEAAGNADRMTPDDLRQYIDTRPEVRQAVSAFDAEIIERKPR</sequence>
<evidence type="ECO:0000256" key="12">
    <source>
        <dbReference type="SAM" id="MobiDB-lite"/>
    </source>
</evidence>
<dbReference type="NCBIfam" id="TIGR02397">
    <property type="entry name" value="dnaX_nterm"/>
    <property type="match status" value="1"/>
</dbReference>
<comment type="function">
    <text evidence="11">DNA polymerase III is a complex, multichain enzyme responsible for most of the replicative synthesis in bacteria. This DNA polymerase also exhibits 3' to 5' exonuclease activity.</text>
</comment>
<evidence type="ECO:0000256" key="2">
    <source>
        <dbReference type="ARBA" id="ARBA00022679"/>
    </source>
</evidence>
<dbReference type="AlphaFoldDB" id="G7Q429"/>
<dbReference type="PANTHER" id="PTHR11669:SF0">
    <property type="entry name" value="PROTEIN STICHEL-LIKE 2"/>
    <property type="match status" value="1"/>
</dbReference>
<dbReference type="EC" id="2.7.7.7" evidence="11"/>
<dbReference type="GO" id="GO:0003677">
    <property type="term" value="F:DNA binding"/>
    <property type="evidence" value="ECO:0007669"/>
    <property type="project" value="InterPro"/>
</dbReference>
<dbReference type="Gene3D" id="1.10.8.60">
    <property type="match status" value="1"/>
</dbReference>
<keyword evidence="15" id="KW-1185">Reference proteome</keyword>
<dbReference type="eggNOG" id="COG2812">
    <property type="taxonomic scope" value="Bacteria"/>
</dbReference>
<dbReference type="Pfam" id="PF22608">
    <property type="entry name" value="DNAX_ATPase_lid"/>
    <property type="match status" value="1"/>
</dbReference>
<dbReference type="FunFam" id="3.40.50.300:FF:000014">
    <property type="entry name" value="DNA polymerase III subunit gamma/tau"/>
    <property type="match status" value="1"/>
</dbReference>
<dbReference type="SUPFAM" id="SSF48019">
    <property type="entry name" value="post-AAA+ oligomerization domain-like"/>
    <property type="match status" value="1"/>
</dbReference>
<keyword evidence="5" id="KW-0479">Metal-binding</keyword>
<dbReference type="InterPro" id="IPR012763">
    <property type="entry name" value="DNA_pol_III_sug/sutau_N"/>
</dbReference>
<dbReference type="PANTHER" id="PTHR11669">
    <property type="entry name" value="REPLICATION FACTOR C / DNA POLYMERASE III GAMMA-TAU SUBUNIT"/>
    <property type="match status" value="1"/>
</dbReference>
<dbReference type="HOGENOM" id="CLU_006229_0_7_7"/>
<dbReference type="InterPro" id="IPR022754">
    <property type="entry name" value="DNA_pol_III_gamma-3"/>
</dbReference>
<dbReference type="InterPro" id="IPR050238">
    <property type="entry name" value="DNA_Rep/Repair_Clamp_Loader"/>
</dbReference>
<evidence type="ECO:0000313" key="14">
    <source>
        <dbReference type="EMBL" id="EHJ46819.1"/>
    </source>
</evidence>
<keyword evidence="4 11" id="KW-0235">DNA replication</keyword>
<dbReference type="SUPFAM" id="SSF52540">
    <property type="entry name" value="P-loop containing nucleoside triphosphate hydrolases"/>
    <property type="match status" value="1"/>
</dbReference>
<dbReference type="InterPro" id="IPR003593">
    <property type="entry name" value="AAA+_ATPase"/>
</dbReference>
<keyword evidence="6 11" id="KW-0547">Nucleotide-binding</keyword>
<keyword evidence="7" id="KW-0862">Zinc</keyword>
<dbReference type="Pfam" id="PF13177">
    <property type="entry name" value="DNA_pol3_delta2"/>
    <property type="match status" value="1"/>
</dbReference>
<evidence type="ECO:0000256" key="6">
    <source>
        <dbReference type="ARBA" id="ARBA00022741"/>
    </source>
</evidence>
<dbReference type="GO" id="GO:0046872">
    <property type="term" value="F:metal ion binding"/>
    <property type="evidence" value="ECO:0007669"/>
    <property type="project" value="UniProtKB-KW"/>
</dbReference>
<evidence type="ECO:0000256" key="1">
    <source>
        <dbReference type="ARBA" id="ARBA00006360"/>
    </source>
</evidence>
<feature type="compositionally biased region" description="Low complexity" evidence="12">
    <location>
        <begin position="377"/>
        <end position="389"/>
    </location>
</feature>
<evidence type="ECO:0000256" key="11">
    <source>
        <dbReference type="RuleBase" id="RU364063"/>
    </source>
</evidence>
<dbReference type="PRINTS" id="PR00300">
    <property type="entry name" value="CLPPROTEASEA"/>
</dbReference>
<organism evidence="14 15">
    <name type="scientific">Solidesulfovibrio carbinoliphilus subsp. oakridgensis</name>
    <dbReference type="NCBI Taxonomy" id="694327"/>
    <lineage>
        <taxon>Bacteria</taxon>
        <taxon>Pseudomonadati</taxon>
        <taxon>Thermodesulfobacteriota</taxon>
        <taxon>Desulfovibrionia</taxon>
        <taxon>Desulfovibrionales</taxon>
        <taxon>Desulfovibrionaceae</taxon>
        <taxon>Solidesulfovibrio</taxon>
    </lineage>
</organism>
<feature type="compositionally biased region" description="Gly residues" evidence="12">
    <location>
        <begin position="391"/>
        <end position="404"/>
    </location>
</feature>
<feature type="domain" description="AAA+ ATPase" evidence="13">
    <location>
        <begin position="37"/>
        <end position="179"/>
    </location>
</feature>
<dbReference type="SMART" id="SM00382">
    <property type="entry name" value="AAA"/>
    <property type="match status" value="1"/>
</dbReference>
<keyword evidence="2 11" id="KW-0808">Transferase</keyword>
<evidence type="ECO:0000313" key="15">
    <source>
        <dbReference type="Proteomes" id="UP000004662"/>
    </source>
</evidence>
<comment type="similarity">
    <text evidence="1 11">Belongs to the DnaX/STICHEL family.</text>
</comment>
<dbReference type="InterPro" id="IPR001270">
    <property type="entry name" value="ClpA/B"/>
</dbReference>
<dbReference type="CDD" id="cd00009">
    <property type="entry name" value="AAA"/>
    <property type="match status" value="1"/>
</dbReference>
<evidence type="ECO:0000256" key="9">
    <source>
        <dbReference type="ARBA" id="ARBA00022932"/>
    </source>
</evidence>
<keyword evidence="9 11" id="KW-0239">DNA-directed DNA polymerase</keyword>
<evidence type="ECO:0000256" key="10">
    <source>
        <dbReference type="ARBA" id="ARBA00049244"/>
    </source>
</evidence>
<evidence type="ECO:0000256" key="5">
    <source>
        <dbReference type="ARBA" id="ARBA00022723"/>
    </source>
</evidence>
<evidence type="ECO:0000256" key="4">
    <source>
        <dbReference type="ARBA" id="ARBA00022705"/>
    </source>
</evidence>
<dbReference type="EMBL" id="CM001368">
    <property type="protein sequence ID" value="EHJ46819.1"/>
    <property type="molecule type" value="Genomic_DNA"/>
</dbReference>
<gene>
    <name evidence="11" type="primary">dnaX</name>
    <name evidence="14" type="ORF">DFW101_0803</name>
</gene>
<protein>
    <recommendedName>
        <fullName evidence="11">DNA polymerase III subunit gamma/tau</fullName>
        <ecNumber evidence="11">2.7.7.7</ecNumber>
    </recommendedName>
</protein>
<dbReference type="Pfam" id="PF12169">
    <property type="entry name" value="DNA_pol3_gamma3"/>
    <property type="match status" value="1"/>
</dbReference>
<feature type="compositionally biased region" description="Low complexity" evidence="12">
    <location>
        <begin position="405"/>
        <end position="419"/>
    </location>
</feature>
<evidence type="ECO:0000256" key="7">
    <source>
        <dbReference type="ARBA" id="ARBA00022833"/>
    </source>
</evidence>
<evidence type="ECO:0000259" key="13">
    <source>
        <dbReference type="SMART" id="SM00382"/>
    </source>
</evidence>
<keyword evidence="3 11" id="KW-0548">Nucleotidyltransferase</keyword>
<dbReference type="InterPro" id="IPR027417">
    <property type="entry name" value="P-loop_NTPase"/>
</dbReference>
<dbReference type="RefSeq" id="WP_009180243.1">
    <property type="nucleotide sequence ID" value="NZ_CM001368.1"/>
</dbReference>
<dbReference type="OrthoDB" id="9810148at2"/>
<evidence type="ECO:0000256" key="8">
    <source>
        <dbReference type="ARBA" id="ARBA00022840"/>
    </source>
</evidence>
<dbReference type="Gene3D" id="1.20.272.10">
    <property type="match status" value="1"/>
</dbReference>
<dbReference type="GO" id="GO:0005524">
    <property type="term" value="F:ATP binding"/>
    <property type="evidence" value="ECO:0007669"/>
    <property type="project" value="UniProtKB-KW"/>
</dbReference>
<proteinExistence type="inferred from homology"/>
<dbReference type="GO" id="GO:0006261">
    <property type="term" value="P:DNA-templated DNA replication"/>
    <property type="evidence" value="ECO:0007669"/>
    <property type="project" value="TreeGrafter"/>
</dbReference>
<dbReference type="Gene3D" id="3.40.50.300">
    <property type="entry name" value="P-loop containing nucleotide triphosphate hydrolases"/>
    <property type="match status" value="1"/>
</dbReference>